<gene>
    <name evidence="2" type="ORF">LA5096_05188</name>
</gene>
<sequence>MLKTFIGGLLLAGMPAVALAGGDHDHQALHQDGAVLSSEKGDIDPNYDILAAHVHRKGRVVTFHMTLKGSAGGTIPQAAGQLAGAPVEAYVWPTSLPPESVGFEGGEGILALVATSHPDFDDTPLYDEDGDGDVANDGARWHSHWVVLAPNESCGEGSLSVQDIPDGAAPKMPATWPGLPLYIDSPGFSPVLEGPEITINVSFDEGVSMEGMSYDGVTSALRVNQNVHAPLLCVVNVFDVASGDLSLPGSVN</sequence>
<dbReference type="STRING" id="311410.LA5095_03906"/>
<organism evidence="2 3">
    <name type="scientific">Roseibium album</name>
    <dbReference type="NCBI Taxonomy" id="311410"/>
    <lineage>
        <taxon>Bacteria</taxon>
        <taxon>Pseudomonadati</taxon>
        <taxon>Pseudomonadota</taxon>
        <taxon>Alphaproteobacteria</taxon>
        <taxon>Hyphomicrobiales</taxon>
        <taxon>Stappiaceae</taxon>
        <taxon>Roseibium</taxon>
    </lineage>
</organism>
<dbReference type="Proteomes" id="UP000049983">
    <property type="component" value="Unassembled WGS sequence"/>
</dbReference>
<dbReference type="AlphaFoldDB" id="A0A0M7ASQ9"/>
<dbReference type="GeneID" id="97672448"/>
<evidence type="ECO:0000313" key="2">
    <source>
        <dbReference type="EMBL" id="CTQ77541.1"/>
    </source>
</evidence>
<feature type="signal peptide" evidence="1">
    <location>
        <begin position="1"/>
        <end position="20"/>
    </location>
</feature>
<evidence type="ECO:0008006" key="4">
    <source>
        <dbReference type="Google" id="ProtNLM"/>
    </source>
</evidence>
<reference evidence="3" key="1">
    <citation type="submission" date="2015-07" db="EMBL/GenBank/DDBJ databases">
        <authorList>
            <person name="Rodrigo-Torres Lidia"/>
            <person name="Arahal R.David."/>
        </authorList>
    </citation>
    <scope>NUCLEOTIDE SEQUENCE [LARGE SCALE GENOMIC DNA]</scope>
    <source>
        <strain evidence="3">CECT 5096</strain>
    </source>
</reference>
<dbReference type="OrthoDB" id="572089at2"/>
<dbReference type="RefSeq" id="WP_055117852.1">
    <property type="nucleotide sequence ID" value="NZ_CXWA01000004.1"/>
</dbReference>
<protein>
    <recommendedName>
        <fullName evidence="4">CHRD domain-containing protein</fullName>
    </recommendedName>
</protein>
<keyword evidence="3" id="KW-1185">Reference proteome</keyword>
<accession>A0A0M7ASQ9</accession>
<proteinExistence type="predicted"/>
<keyword evidence="1" id="KW-0732">Signal</keyword>
<feature type="chain" id="PRO_5009788125" description="CHRD domain-containing protein" evidence="1">
    <location>
        <begin position="21"/>
        <end position="252"/>
    </location>
</feature>
<evidence type="ECO:0000313" key="3">
    <source>
        <dbReference type="Proteomes" id="UP000049983"/>
    </source>
</evidence>
<evidence type="ECO:0000256" key="1">
    <source>
        <dbReference type="SAM" id="SignalP"/>
    </source>
</evidence>
<name>A0A0M7ASQ9_9HYPH</name>
<dbReference type="EMBL" id="CXWC01000013">
    <property type="protein sequence ID" value="CTQ77541.1"/>
    <property type="molecule type" value="Genomic_DNA"/>
</dbReference>